<feature type="transmembrane region" description="Helical" evidence="2">
    <location>
        <begin position="303"/>
        <end position="328"/>
    </location>
</feature>
<feature type="domain" description="PNPLA" evidence="3">
    <location>
        <begin position="201"/>
        <end position="296"/>
    </location>
</feature>
<keyword evidence="5" id="KW-1185">Reference proteome</keyword>
<reference evidence="4 5" key="1">
    <citation type="submission" date="2019-06" db="EMBL/GenBank/DDBJ databases">
        <title>Whole genome shotgun sequence of Zoogloea ramigera NBRC 15342.</title>
        <authorList>
            <person name="Hosoyama A."/>
            <person name="Uohara A."/>
            <person name="Ohji S."/>
            <person name="Ichikawa N."/>
        </authorList>
    </citation>
    <scope>NUCLEOTIDE SEQUENCE [LARGE SCALE GENOMIC DNA]</scope>
    <source>
        <strain evidence="4 5">NBRC 15342</strain>
    </source>
</reference>
<feature type="transmembrane region" description="Helical" evidence="2">
    <location>
        <begin position="340"/>
        <end position="356"/>
    </location>
</feature>
<name>A0A4Y4CX34_ZOORA</name>
<dbReference type="GO" id="GO:0046475">
    <property type="term" value="P:glycerophospholipid catabolic process"/>
    <property type="evidence" value="ECO:0007669"/>
    <property type="project" value="TreeGrafter"/>
</dbReference>
<accession>A0A4Y4CX34</accession>
<dbReference type="PANTHER" id="PTHR10728">
    <property type="entry name" value="CYTOSOLIC PHOSPHOLIPASE A2"/>
    <property type="match status" value="1"/>
</dbReference>
<comment type="caution">
    <text evidence="4">The sequence shown here is derived from an EMBL/GenBank/DDBJ whole genome shotgun (WGS) entry which is preliminary data.</text>
</comment>
<dbReference type="AlphaFoldDB" id="A0A4Y4CX34"/>
<dbReference type="OrthoDB" id="100544at2"/>
<keyword evidence="2" id="KW-0812">Transmembrane</keyword>
<dbReference type="EMBL" id="BJNV01000090">
    <property type="protein sequence ID" value="GEC97471.1"/>
    <property type="molecule type" value="Genomic_DNA"/>
</dbReference>
<dbReference type="GO" id="GO:0005829">
    <property type="term" value="C:cytosol"/>
    <property type="evidence" value="ECO:0007669"/>
    <property type="project" value="TreeGrafter"/>
</dbReference>
<organism evidence="4 5">
    <name type="scientific">Zoogloea ramigera</name>
    <dbReference type="NCBI Taxonomy" id="350"/>
    <lineage>
        <taxon>Bacteria</taxon>
        <taxon>Pseudomonadati</taxon>
        <taxon>Pseudomonadota</taxon>
        <taxon>Betaproteobacteria</taxon>
        <taxon>Rhodocyclales</taxon>
        <taxon>Zoogloeaceae</taxon>
        <taxon>Zoogloea</taxon>
    </lineage>
</organism>
<feature type="transmembrane region" description="Helical" evidence="2">
    <location>
        <begin position="368"/>
        <end position="385"/>
    </location>
</feature>
<dbReference type="Proteomes" id="UP000318422">
    <property type="component" value="Unassembled WGS sequence"/>
</dbReference>
<dbReference type="PANTHER" id="PTHR10728:SF40">
    <property type="entry name" value="PATATIN FAMILY PROTEIN"/>
    <property type="match status" value="1"/>
</dbReference>
<keyword evidence="1" id="KW-0443">Lipid metabolism</keyword>
<feature type="transmembrane region" description="Helical" evidence="2">
    <location>
        <begin position="397"/>
        <end position="419"/>
    </location>
</feature>
<evidence type="ECO:0000313" key="5">
    <source>
        <dbReference type="Proteomes" id="UP000318422"/>
    </source>
</evidence>
<proteinExistence type="predicted"/>
<feature type="transmembrane region" description="Helical" evidence="2">
    <location>
        <begin position="426"/>
        <end position="451"/>
    </location>
</feature>
<evidence type="ECO:0000256" key="2">
    <source>
        <dbReference type="SAM" id="Phobius"/>
    </source>
</evidence>
<protein>
    <recommendedName>
        <fullName evidence="3">PNPLA domain-containing protein</fullName>
    </recommendedName>
</protein>
<keyword evidence="2" id="KW-1133">Transmembrane helix</keyword>
<dbReference type="SUPFAM" id="SSF52151">
    <property type="entry name" value="FabD/lysophospholipase-like"/>
    <property type="match status" value="1"/>
</dbReference>
<keyword evidence="2" id="KW-0472">Membrane</keyword>
<evidence type="ECO:0000259" key="3">
    <source>
        <dbReference type="Pfam" id="PF01734"/>
    </source>
</evidence>
<evidence type="ECO:0000256" key="1">
    <source>
        <dbReference type="ARBA" id="ARBA00023098"/>
    </source>
</evidence>
<dbReference type="Pfam" id="PF01734">
    <property type="entry name" value="Patatin"/>
    <property type="match status" value="1"/>
</dbReference>
<evidence type="ECO:0000313" key="4">
    <source>
        <dbReference type="EMBL" id="GEC97471.1"/>
    </source>
</evidence>
<dbReference type="Gene3D" id="3.40.1090.10">
    <property type="entry name" value="Cytosolic phospholipase A2 catalytic domain"/>
    <property type="match status" value="2"/>
</dbReference>
<feature type="transmembrane region" description="Helical" evidence="2">
    <location>
        <begin position="457"/>
        <end position="480"/>
    </location>
</feature>
<dbReference type="RefSeq" id="WP_141354766.1">
    <property type="nucleotide sequence ID" value="NZ_BJNV01000090.1"/>
</dbReference>
<dbReference type="GO" id="GO:0004623">
    <property type="term" value="F:phospholipase A2 activity"/>
    <property type="evidence" value="ECO:0007669"/>
    <property type="project" value="TreeGrafter"/>
</dbReference>
<gene>
    <name evidence="4" type="ORF">ZRA01_35440</name>
</gene>
<sequence>MTRMQTDASPEDSGKDLSVHDRELAWLLLTELRTRITTQELPLRDGVEETALQSVYDFFKLARESMGKRPGSGRCSAIVVEALNKDIRPFTAYWHGRKAAGRMGSVDERYEFRRQLKEVQGKLGTLADALSRLLGKPGALLPSESPATLEVRPVPFGIIPTAGMDEDTIRNMNEAEAGDVQRRRTHYELPNADTRDDAVGLALSGGGIRSSIFALGVVEVLARKGMLKDVDFMSTVSGGGYLGSFITTVLDDPDEDVTLSPEKGKRPFGAEGDHESTVVRHLRNHSKYLSEGGLQTVFRLGFVLLYGLFSSLLLVLPALMTGAMIVVALHDMLEALRPGWMWWIPLACVALVYAITRTRSTARGLEAAAGFLLAVTLVCGLLAALPELTRRVAGHEAALIAGTALLPFVLAATGIAIGPARIVGRVLLGSLVLAVPVFLIAVLLGCIAFLCFIATEYSLWCALGTTLLIVLLTCFVNLNATALHRYYRDRLARTYLVSGGSKGERQVETHDERPLAPKASAEKDCKGPVHLINAALNVPGSTAPDLRGRDSDFFLFSKHYCGSLLTGWHPTQDWQDLDPNLDLGTAMAISGAAASPHMGTLTSSRYMMLLAMLNIRLGYWVRRPHTYWADYWRFMRPFAPRYFLRELTGRMTEHTACVNVSDGGHIENLGIYELLRRRCRTIIAIDGECDPQHHFDGLLKLVRLAWIDLGVRIEPDLRDLRPDAAGLCNAHCIVTRLVYPDEQEGWLLYVKLSMTGNESEYLKEFRRAHPNFPHDSTAQQLFGEAQWEAYRALGEHVGRDLFSPSILGRQRPKCATEWVNRLAERLRA</sequence>
<dbReference type="InterPro" id="IPR002641">
    <property type="entry name" value="PNPLA_dom"/>
</dbReference>
<dbReference type="InterPro" id="IPR016035">
    <property type="entry name" value="Acyl_Trfase/lysoPLipase"/>
</dbReference>